<gene>
    <name evidence="7" type="ORF">ACFSKL_11810</name>
</gene>
<organism evidence="7 8">
    <name type="scientific">Belliella marina</name>
    <dbReference type="NCBI Taxonomy" id="1644146"/>
    <lineage>
        <taxon>Bacteria</taxon>
        <taxon>Pseudomonadati</taxon>
        <taxon>Bacteroidota</taxon>
        <taxon>Cytophagia</taxon>
        <taxon>Cytophagales</taxon>
        <taxon>Cyclobacteriaceae</taxon>
        <taxon>Belliella</taxon>
    </lineage>
</organism>
<evidence type="ECO:0000259" key="5">
    <source>
        <dbReference type="Pfam" id="PF04542"/>
    </source>
</evidence>
<dbReference type="InterPro" id="IPR039425">
    <property type="entry name" value="RNA_pol_sigma-70-like"/>
</dbReference>
<dbReference type="Pfam" id="PF04542">
    <property type="entry name" value="Sigma70_r2"/>
    <property type="match status" value="1"/>
</dbReference>
<comment type="similarity">
    <text evidence="1">Belongs to the sigma-70 factor family. ECF subfamily.</text>
</comment>
<dbReference type="SUPFAM" id="SSF88659">
    <property type="entry name" value="Sigma3 and sigma4 domains of RNA polymerase sigma factors"/>
    <property type="match status" value="1"/>
</dbReference>
<dbReference type="InterPro" id="IPR014284">
    <property type="entry name" value="RNA_pol_sigma-70_dom"/>
</dbReference>
<evidence type="ECO:0000313" key="7">
    <source>
        <dbReference type="EMBL" id="MFD2035482.1"/>
    </source>
</evidence>
<evidence type="ECO:0000256" key="3">
    <source>
        <dbReference type="ARBA" id="ARBA00023082"/>
    </source>
</evidence>
<dbReference type="NCBIfam" id="TIGR02937">
    <property type="entry name" value="sigma70-ECF"/>
    <property type="match status" value="1"/>
</dbReference>
<dbReference type="InterPro" id="IPR013324">
    <property type="entry name" value="RNA_pol_sigma_r3/r4-like"/>
</dbReference>
<dbReference type="InterPro" id="IPR013249">
    <property type="entry name" value="RNA_pol_sigma70_r4_t2"/>
</dbReference>
<dbReference type="InterPro" id="IPR013325">
    <property type="entry name" value="RNA_pol_sigma_r2"/>
</dbReference>
<dbReference type="InterPro" id="IPR014327">
    <property type="entry name" value="RNA_pol_sigma70_bacteroid"/>
</dbReference>
<dbReference type="InterPro" id="IPR036388">
    <property type="entry name" value="WH-like_DNA-bd_sf"/>
</dbReference>
<dbReference type="Pfam" id="PF08281">
    <property type="entry name" value="Sigma70_r4_2"/>
    <property type="match status" value="1"/>
</dbReference>
<dbReference type="Gene3D" id="1.10.1740.10">
    <property type="match status" value="1"/>
</dbReference>
<keyword evidence="2" id="KW-0805">Transcription regulation</keyword>
<dbReference type="Proteomes" id="UP001597361">
    <property type="component" value="Unassembled WGS sequence"/>
</dbReference>
<dbReference type="PANTHER" id="PTHR43133">
    <property type="entry name" value="RNA POLYMERASE ECF-TYPE SIGMA FACTO"/>
    <property type="match status" value="1"/>
</dbReference>
<evidence type="ECO:0000259" key="6">
    <source>
        <dbReference type="Pfam" id="PF08281"/>
    </source>
</evidence>
<evidence type="ECO:0000256" key="4">
    <source>
        <dbReference type="ARBA" id="ARBA00023163"/>
    </source>
</evidence>
<evidence type="ECO:0000256" key="1">
    <source>
        <dbReference type="ARBA" id="ARBA00010641"/>
    </source>
</evidence>
<dbReference type="RefSeq" id="WP_376886448.1">
    <property type="nucleotide sequence ID" value="NZ_JBHUHR010000032.1"/>
</dbReference>
<evidence type="ECO:0000313" key="8">
    <source>
        <dbReference type="Proteomes" id="UP001597361"/>
    </source>
</evidence>
<keyword evidence="8" id="KW-1185">Reference proteome</keyword>
<dbReference type="EMBL" id="JBHUHR010000032">
    <property type="protein sequence ID" value="MFD2035482.1"/>
    <property type="molecule type" value="Genomic_DNA"/>
</dbReference>
<keyword evidence="4" id="KW-0804">Transcription</keyword>
<dbReference type="PANTHER" id="PTHR43133:SF46">
    <property type="entry name" value="RNA POLYMERASE SIGMA-70 FACTOR ECF SUBFAMILY"/>
    <property type="match status" value="1"/>
</dbReference>
<reference evidence="8" key="1">
    <citation type="journal article" date="2019" name="Int. J. Syst. Evol. Microbiol.">
        <title>The Global Catalogue of Microorganisms (GCM) 10K type strain sequencing project: providing services to taxonomists for standard genome sequencing and annotation.</title>
        <authorList>
            <consortium name="The Broad Institute Genomics Platform"/>
            <consortium name="The Broad Institute Genome Sequencing Center for Infectious Disease"/>
            <person name="Wu L."/>
            <person name="Ma J."/>
        </authorList>
    </citation>
    <scope>NUCLEOTIDE SEQUENCE [LARGE SCALE GENOMIC DNA]</scope>
    <source>
        <strain evidence="8">CGMCC 1.15180</strain>
    </source>
</reference>
<comment type="caution">
    <text evidence="7">The sequence shown here is derived from an EMBL/GenBank/DDBJ whole genome shotgun (WGS) entry which is preliminary data.</text>
</comment>
<sequence length="195" mass="23316">MVDDNPLEAELMRRLQCGEESAFESIYNQYWDRLYMYAYRRVIPTDIAFELTQEIFISLWERREDLQLHTSLSGYLFHAMRNQIFKYIRHSQVRSQYAESFKQYYSTSKDHGTEDTLMLNDLEEAIERSVQGLPARCQEIFRMSRQQHLTITEIAEHLEISKRTVENQLHKALKHLRMELGDFMAAIVFYGLLVF</sequence>
<proteinExistence type="inferred from homology"/>
<evidence type="ECO:0000256" key="2">
    <source>
        <dbReference type="ARBA" id="ARBA00023015"/>
    </source>
</evidence>
<name>A0ABW4VM63_9BACT</name>
<feature type="domain" description="RNA polymerase sigma factor 70 region 4 type 2" evidence="6">
    <location>
        <begin position="124"/>
        <end position="176"/>
    </location>
</feature>
<dbReference type="InterPro" id="IPR007627">
    <property type="entry name" value="RNA_pol_sigma70_r2"/>
</dbReference>
<protein>
    <submittedName>
        <fullName evidence="7">RNA polymerase sigma-70 factor</fullName>
    </submittedName>
</protein>
<feature type="domain" description="RNA polymerase sigma-70 region 2" evidence="5">
    <location>
        <begin position="26"/>
        <end position="91"/>
    </location>
</feature>
<dbReference type="SUPFAM" id="SSF88946">
    <property type="entry name" value="Sigma2 domain of RNA polymerase sigma factors"/>
    <property type="match status" value="1"/>
</dbReference>
<dbReference type="NCBIfam" id="TIGR02985">
    <property type="entry name" value="Sig70_bacteroi1"/>
    <property type="match status" value="1"/>
</dbReference>
<accession>A0ABW4VM63</accession>
<dbReference type="Gene3D" id="1.10.10.10">
    <property type="entry name" value="Winged helix-like DNA-binding domain superfamily/Winged helix DNA-binding domain"/>
    <property type="match status" value="1"/>
</dbReference>
<keyword evidence="3" id="KW-0731">Sigma factor</keyword>